<dbReference type="Pfam" id="PF09694">
    <property type="entry name" value="Gcw_chp"/>
    <property type="match status" value="1"/>
</dbReference>
<accession>H1FVK1</accession>
<dbReference type="PATRIC" id="fig|929558.5.peg.1786"/>
<evidence type="ECO:0000313" key="3">
    <source>
        <dbReference type="Proteomes" id="UP000006431"/>
    </source>
</evidence>
<dbReference type="HOGENOM" id="CLU_074587_1_0_7"/>
<accession>B6BIG0</accession>
<dbReference type="OrthoDB" id="9793561at2"/>
<gene>
    <name evidence="2" type="ORF">SMGD1_1791</name>
</gene>
<reference evidence="2 3" key="1">
    <citation type="journal article" date="2012" name="Proc. Natl. Acad. Sci. U.S.A.">
        <title>Genome and physiology of a model Epsilonproteobacterium responsible for sulfide detoxification in marine oxygen depletion zones.</title>
        <authorList>
            <person name="Grote J."/>
            <person name="Schott T."/>
            <person name="Bruckner C.G."/>
            <person name="Glockner F.O."/>
            <person name="Jost G."/>
            <person name="Teeling H."/>
            <person name="Labrenz M."/>
            <person name="Jurgens K."/>
        </authorList>
    </citation>
    <scope>NUCLEOTIDE SEQUENCE [LARGE SCALE GENOMIC DNA]</scope>
    <source>
        <strain evidence="2 3">GD1</strain>
    </source>
</reference>
<sequence length="220" mass="23652">MKFIKLSLAAALVVSVAFAEEKKSDLGVSANVAMASNYVWRGMTQSADSPAIQGGIDLDYKGLYVGAWGSNVKFTGSDASMELDAYAGYKNEIAGIGYNIGYIQYAYPNDSKALNFGEAYIGLSYDFKVVEVSAKYNLGIKTDTIDPENAYEGGVSVPLPMDISIDATIGNYENTGVYYIAGVSKKIDKFKFTVAYSAMDYKASTTKTEENVIATVSASF</sequence>
<dbReference type="STRING" id="929558.SMGD1_1791"/>
<comment type="caution">
    <text evidence="2">The sequence shown here is derived from an EMBL/GenBank/DDBJ whole genome shotgun (WGS) entry which is preliminary data.</text>
</comment>
<dbReference type="eggNOG" id="ENOG502Z9NJ">
    <property type="taxonomic scope" value="Bacteria"/>
</dbReference>
<dbReference type="InterPro" id="IPR010239">
    <property type="entry name" value="CHP02001"/>
</dbReference>
<feature type="chain" id="PRO_5002840473" evidence="1">
    <location>
        <begin position="20"/>
        <end position="220"/>
    </location>
</feature>
<evidence type="ECO:0000313" key="2">
    <source>
        <dbReference type="EMBL" id="EHP30314.1"/>
    </source>
</evidence>
<dbReference type="Proteomes" id="UP000006431">
    <property type="component" value="Unassembled WGS sequence"/>
</dbReference>
<evidence type="ECO:0000256" key="1">
    <source>
        <dbReference type="SAM" id="SignalP"/>
    </source>
</evidence>
<dbReference type="NCBIfam" id="TIGR02001">
    <property type="entry name" value="gcw_chp"/>
    <property type="match status" value="1"/>
</dbReference>
<proteinExistence type="predicted"/>
<feature type="signal peptide" evidence="1">
    <location>
        <begin position="1"/>
        <end position="19"/>
    </location>
</feature>
<dbReference type="RefSeq" id="WP_008336030.1">
    <property type="nucleotide sequence ID" value="NZ_AFRZ01000001.1"/>
</dbReference>
<protein>
    <submittedName>
        <fullName evidence="2">Protein belonging to CHP02001</fullName>
    </submittedName>
</protein>
<dbReference type="EMBL" id="AFRZ01000001">
    <property type="protein sequence ID" value="EHP30314.1"/>
    <property type="molecule type" value="Genomic_DNA"/>
</dbReference>
<keyword evidence="1" id="KW-0732">Signal</keyword>
<keyword evidence="3" id="KW-1185">Reference proteome</keyword>
<organism evidence="2 3">
    <name type="scientific">Sulfurimonas gotlandica (strain DSM 19862 / JCM 16533 / GD1)</name>
    <dbReference type="NCBI Taxonomy" id="929558"/>
    <lineage>
        <taxon>Bacteria</taxon>
        <taxon>Pseudomonadati</taxon>
        <taxon>Campylobacterota</taxon>
        <taxon>Epsilonproteobacteria</taxon>
        <taxon>Campylobacterales</taxon>
        <taxon>Sulfurimonadaceae</taxon>
        <taxon>Sulfurimonas</taxon>
    </lineage>
</organism>
<dbReference type="AlphaFoldDB" id="B6BIG0"/>
<name>B6BIG0_SULGG</name>